<name>A0A2M7YGF3_9BACT</name>
<evidence type="ECO:0000256" key="1">
    <source>
        <dbReference type="SAM" id="Phobius"/>
    </source>
</evidence>
<dbReference type="AlphaFoldDB" id="A0A2M7YGF3"/>
<protein>
    <recommendedName>
        <fullName evidence="4">Prepilin-type N-terminal cleavage/methylation domain-containing protein</fullName>
    </recommendedName>
</protein>
<evidence type="ECO:0008006" key="4">
    <source>
        <dbReference type="Google" id="ProtNLM"/>
    </source>
</evidence>
<reference evidence="3" key="1">
    <citation type="submission" date="2017-09" db="EMBL/GenBank/DDBJ databases">
        <title>Depth-based differentiation of microbial function through sediment-hosted aquifers and enrichment of novel symbionts in the deep terrestrial subsurface.</title>
        <authorList>
            <person name="Probst A.J."/>
            <person name="Ladd B."/>
            <person name="Jarett J.K."/>
            <person name="Geller-Mcgrath D.E."/>
            <person name="Sieber C.M.K."/>
            <person name="Emerson J.B."/>
            <person name="Anantharaman K."/>
            <person name="Thomas B.C."/>
            <person name="Malmstrom R."/>
            <person name="Stieglmeier M."/>
            <person name="Klingl A."/>
            <person name="Woyke T."/>
            <person name="Ryan C.M."/>
            <person name="Banfield J.F."/>
        </authorList>
    </citation>
    <scope>NUCLEOTIDE SEQUENCE [LARGE SCALE GENOMIC DNA]</scope>
</reference>
<keyword evidence="1" id="KW-0472">Membrane</keyword>
<organism evidence="2 3">
    <name type="scientific">bacterium (Candidatus Ratteibacteria) CG_4_9_14_3_um_filter_41_21</name>
    <dbReference type="NCBI Taxonomy" id="2014289"/>
    <lineage>
        <taxon>Bacteria</taxon>
        <taxon>Candidatus Ratteibacteria</taxon>
    </lineage>
</organism>
<evidence type="ECO:0000313" key="3">
    <source>
        <dbReference type="Proteomes" id="UP000229213"/>
    </source>
</evidence>
<keyword evidence="1" id="KW-0812">Transmembrane</keyword>
<dbReference type="InterPro" id="IPR045584">
    <property type="entry name" value="Pilin-like"/>
</dbReference>
<dbReference type="SUPFAM" id="SSF54523">
    <property type="entry name" value="Pili subunits"/>
    <property type="match status" value="1"/>
</dbReference>
<accession>A0A2M7YGF3</accession>
<dbReference type="Proteomes" id="UP000229213">
    <property type="component" value="Unassembled WGS sequence"/>
</dbReference>
<keyword evidence="1" id="KW-1133">Transmembrane helix</keyword>
<gene>
    <name evidence="2" type="ORF">CO162_03035</name>
</gene>
<feature type="transmembrane region" description="Helical" evidence="1">
    <location>
        <begin position="20"/>
        <end position="46"/>
    </location>
</feature>
<dbReference type="EMBL" id="PFWI01000102">
    <property type="protein sequence ID" value="PJA62063.1"/>
    <property type="molecule type" value="Genomic_DNA"/>
</dbReference>
<feature type="non-terminal residue" evidence="2">
    <location>
        <position position="1"/>
    </location>
</feature>
<evidence type="ECO:0000313" key="2">
    <source>
        <dbReference type="EMBL" id="PJA62063.1"/>
    </source>
</evidence>
<proteinExistence type="predicted"/>
<comment type="caution">
    <text evidence="2">The sequence shown here is derived from an EMBL/GenBank/DDBJ whole genome shotgun (WGS) entry which is preliminary data.</text>
</comment>
<sequence length="181" mass="20422">SLKARLQETTSLLGKEGGYTLIELALVILLISISLSIFAPQIFGLVSSYRRDSAIQKIGTFLNYHQGEVEISGRARRFCLDLEKGEYWAEINERGNFSESTEILGKRVILPKNISFLDLVTAEGKFSEGLGTFPLSSFFINPVIIHFKEMNREQYYSLYWKPLSGKTEVYDGYIEETTGSG</sequence>